<dbReference type="PROSITE" id="PS51257">
    <property type="entry name" value="PROKAR_LIPOPROTEIN"/>
    <property type="match status" value="1"/>
</dbReference>
<sequence length="173" mass="19751">MRIILIVICSVLLGSCSTSIGEYKGSKPDFAFREFFSGHLKAWGMVTDYSNKLTRRFTTDIVASWNKNTLTLDETFHYLDGKQQKRIWHIKLNGHEISGQAGDVDGVAKGSIAGSVVNWHYLLNVPIDNKQWTFKVDDWLYRIDHEVVINTSTLYKFGLPVGHITLMIKKEKD</sequence>
<reference evidence="2 3" key="1">
    <citation type="submission" date="2019-03" db="EMBL/GenBank/DDBJ databases">
        <title>Genomic Encyclopedia of Type Strains, Phase IV (KMG-IV): sequencing the most valuable type-strain genomes for metagenomic binning, comparative biology and taxonomic classification.</title>
        <authorList>
            <person name="Goeker M."/>
        </authorList>
    </citation>
    <scope>NUCLEOTIDE SEQUENCE [LARGE SCALE GENOMIC DNA]</scope>
    <source>
        <strain evidence="2 3">DSM 18577</strain>
    </source>
</reference>
<dbReference type="InterPro" id="IPR024409">
    <property type="entry name" value="DUF3833"/>
</dbReference>
<name>A0A4V2PRH8_9GAMM</name>
<dbReference type="OrthoDB" id="5296954at2"/>
<dbReference type="Proteomes" id="UP000295565">
    <property type="component" value="Unassembled WGS sequence"/>
</dbReference>
<comment type="caution">
    <text evidence="2">The sequence shown here is derived from an EMBL/GenBank/DDBJ whole genome shotgun (WGS) entry which is preliminary data.</text>
</comment>
<dbReference type="RefSeq" id="WP_131911791.1">
    <property type="nucleotide sequence ID" value="NZ_OU594967.1"/>
</dbReference>
<evidence type="ECO:0000313" key="3">
    <source>
        <dbReference type="Proteomes" id="UP000295565"/>
    </source>
</evidence>
<organism evidence="2 3">
    <name type="scientific">Celerinatantimonas diazotrophica</name>
    <dbReference type="NCBI Taxonomy" id="412034"/>
    <lineage>
        <taxon>Bacteria</taxon>
        <taxon>Pseudomonadati</taxon>
        <taxon>Pseudomonadota</taxon>
        <taxon>Gammaproteobacteria</taxon>
        <taxon>Celerinatantimonadaceae</taxon>
        <taxon>Celerinatantimonas</taxon>
    </lineage>
</organism>
<feature type="signal peptide" evidence="1">
    <location>
        <begin position="1"/>
        <end position="20"/>
    </location>
</feature>
<protein>
    <submittedName>
        <fullName evidence="2">Uncharacterized protein DUF3833</fullName>
    </submittedName>
</protein>
<gene>
    <name evidence="2" type="ORF">EV690_0994</name>
</gene>
<accession>A0A4V2PRH8</accession>
<dbReference type="Pfam" id="PF12915">
    <property type="entry name" value="DUF3833"/>
    <property type="match status" value="1"/>
</dbReference>
<proteinExistence type="predicted"/>
<feature type="chain" id="PRO_5020828831" evidence="1">
    <location>
        <begin position="21"/>
        <end position="173"/>
    </location>
</feature>
<dbReference type="EMBL" id="SMGD01000011">
    <property type="protein sequence ID" value="TCK58841.1"/>
    <property type="molecule type" value="Genomic_DNA"/>
</dbReference>
<keyword evidence="1" id="KW-0732">Signal</keyword>
<dbReference type="AlphaFoldDB" id="A0A4V2PRH8"/>
<evidence type="ECO:0000256" key="1">
    <source>
        <dbReference type="SAM" id="SignalP"/>
    </source>
</evidence>
<keyword evidence="3" id="KW-1185">Reference proteome</keyword>
<evidence type="ECO:0000313" key="2">
    <source>
        <dbReference type="EMBL" id="TCK58841.1"/>
    </source>
</evidence>